<feature type="compositionally biased region" description="Low complexity" evidence="6">
    <location>
        <begin position="551"/>
        <end position="566"/>
    </location>
</feature>
<dbReference type="InterPro" id="IPR003591">
    <property type="entry name" value="Leu-rich_rpt_typical-subtyp"/>
</dbReference>
<feature type="region of interest" description="Disordered" evidence="6">
    <location>
        <begin position="696"/>
        <end position="810"/>
    </location>
</feature>
<dbReference type="InterPro" id="IPR003598">
    <property type="entry name" value="Ig_sub2"/>
</dbReference>
<evidence type="ECO:0000256" key="1">
    <source>
        <dbReference type="ARBA" id="ARBA00022614"/>
    </source>
</evidence>
<dbReference type="SMART" id="SM00409">
    <property type="entry name" value="IG"/>
    <property type="match status" value="1"/>
</dbReference>
<keyword evidence="2" id="KW-0732">Signal</keyword>
<dbReference type="EMBL" id="HACA01017572">
    <property type="protein sequence ID" value="CDW34933.1"/>
    <property type="molecule type" value="Transcribed_RNA"/>
</dbReference>
<keyword evidence="7" id="KW-0472">Membrane</keyword>
<protein>
    <recommendedName>
        <fullName evidence="8">Ig-like domain-containing protein</fullName>
    </recommendedName>
</protein>
<keyword evidence="7" id="KW-1133">Transmembrane helix</keyword>
<keyword evidence="7" id="KW-0812">Transmembrane</keyword>
<sequence>TELPITRHPTNQHYYVPIIFLLLTLLVPITTEKCPPRCQCLWRNSKITADCTNRELESIPVDIEVNTQVLNISGNDIPSLIKDQFSRLGLTNLQRVAASGCGLSSIHGHAFSGLTNLVELELADNHLQEIPTKSLSEVPGIMSLILRNNPFRIIRSDAFSALSQLSKLDLSNCQIETIETGSFSGLRDLQRLYLHANRISELDPSQTLPASLHGISLHDNRWMCDCRLRNFRHWLTKNQYVPRPVEPACIGPRRLLGLRVQSLSLTEFACKPQLSPTSMFLTVPYGKNISILCKVIADPMSQISWTFNGKRLFRDEYEASIGDSKRKILLEKGRPSSRSELIIFNTDASDNGTYYCKAWNKAGESTSNFTLKVANPLVASPRILKLPLEYFVGVAIAIIIILILVLTTAGILLLRICRQRLENRGNSRSINGGDGTSIIVSSATTDLKKMNDSTKIGGILLRKNGSTNKIGPNGNSSKMPRYIQMGTGFSVNGSSCSSSSNQQQSQAQQQPDLIKPGYAVSSNKSFSESSSQGSYRLAMENIIDEYRQSSEEQNSSSSPTSCISPSHRLIRNSSKKLREEEEGFGSSLLCSNSSSSGGRKGISCISSREDASSCFIRGTGAGESFQPRHYYTRHEQAVSLPHDFGLPPPPSTSNLGFQQLQPYSLLYMDQLNYLNRKPMRPDEMYPETNYTYPANTLFSPLSRQPSSLTPMSSTVETQTQKDIIEPDVRGSPDGSKMEVKGSSEGKEESKIQSGFFLEALSSEETSSSRIKSEEDEIISETNLNDLKGQESDIIESFSKEENQGNTVTKD</sequence>
<dbReference type="AlphaFoldDB" id="A0A0K2U9N0"/>
<dbReference type="InterPro" id="IPR007110">
    <property type="entry name" value="Ig-like_dom"/>
</dbReference>
<dbReference type="Gene3D" id="2.60.40.10">
    <property type="entry name" value="Immunoglobulins"/>
    <property type="match status" value="1"/>
</dbReference>
<keyword evidence="4" id="KW-1015">Disulfide bond</keyword>
<evidence type="ECO:0000256" key="4">
    <source>
        <dbReference type="ARBA" id="ARBA00023157"/>
    </source>
</evidence>
<feature type="compositionally biased region" description="Basic and acidic residues" evidence="6">
    <location>
        <begin position="797"/>
        <end position="810"/>
    </location>
</feature>
<reference evidence="9" key="1">
    <citation type="submission" date="2014-05" db="EMBL/GenBank/DDBJ databases">
        <authorList>
            <person name="Chronopoulou M."/>
        </authorList>
    </citation>
    <scope>NUCLEOTIDE SEQUENCE</scope>
    <source>
        <tissue evidence="9">Whole organism</tissue>
    </source>
</reference>
<dbReference type="InterPro" id="IPR050467">
    <property type="entry name" value="LRFN"/>
</dbReference>
<keyword evidence="1" id="KW-0433">Leucine-rich repeat</keyword>
<dbReference type="OrthoDB" id="643377at2759"/>
<dbReference type="FunFam" id="3.80.10.10:FF:000082">
    <property type="entry name" value="Leucine-rich repeat-containing 24"/>
    <property type="match status" value="1"/>
</dbReference>
<proteinExistence type="predicted"/>
<keyword evidence="3" id="KW-0677">Repeat</keyword>
<keyword evidence="5" id="KW-0325">Glycoprotein</keyword>
<dbReference type="InterPro" id="IPR036179">
    <property type="entry name" value="Ig-like_dom_sf"/>
</dbReference>
<evidence type="ECO:0000256" key="3">
    <source>
        <dbReference type="ARBA" id="ARBA00022737"/>
    </source>
</evidence>
<dbReference type="SMART" id="SM00408">
    <property type="entry name" value="IGc2"/>
    <property type="match status" value="1"/>
</dbReference>
<dbReference type="SMART" id="SM00369">
    <property type="entry name" value="LRR_TYP"/>
    <property type="match status" value="5"/>
</dbReference>
<dbReference type="PANTHER" id="PTHR45842:SF12">
    <property type="entry name" value="KEKKON 5, ISOFORM A"/>
    <property type="match status" value="1"/>
</dbReference>
<dbReference type="SMART" id="SM00082">
    <property type="entry name" value="LRRCT"/>
    <property type="match status" value="1"/>
</dbReference>
<evidence type="ECO:0000313" key="9">
    <source>
        <dbReference type="EMBL" id="CDW34933.1"/>
    </source>
</evidence>
<feature type="transmembrane region" description="Helical" evidence="7">
    <location>
        <begin position="12"/>
        <end position="31"/>
    </location>
</feature>
<evidence type="ECO:0000256" key="5">
    <source>
        <dbReference type="ARBA" id="ARBA00023180"/>
    </source>
</evidence>
<evidence type="ECO:0000256" key="2">
    <source>
        <dbReference type="ARBA" id="ARBA00022729"/>
    </source>
</evidence>
<evidence type="ECO:0000256" key="7">
    <source>
        <dbReference type="SAM" id="Phobius"/>
    </source>
</evidence>
<feature type="domain" description="Ig-like" evidence="8">
    <location>
        <begin position="272"/>
        <end position="372"/>
    </location>
</feature>
<dbReference type="PROSITE" id="PS51450">
    <property type="entry name" value="LRR"/>
    <property type="match status" value="2"/>
</dbReference>
<accession>A0A0K2U9N0</accession>
<organism evidence="9">
    <name type="scientific">Lepeophtheirus salmonis</name>
    <name type="common">Salmon louse</name>
    <name type="synonym">Caligus salmonis</name>
    <dbReference type="NCBI Taxonomy" id="72036"/>
    <lineage>
        <taxon>Eukaryota</taxon>
        <taxon>Metazoa</taxon>
        <taxon>Ecdysozoa</taxon>
        <taxon>Arthropoda</taxon>
        <taxon>Crustacea</taxon>
        <taxon>Multicrustacea</taxon>
        <taxon>Hexanauplia</taxon>
        <taxon>Copepoda</taxon>
        <taxon>Siphonostomatoida</taxon>
        <taxon>Caligidae</taxon>
        <taxon>Lepeophtheirus</taxon>
    </lineage>
</organism>
<feature type="non-terminal residue" evidence="9">
    <location>
        <position position="1"/>
    </location>
</feature>
<dbReference type="InterPro" id="IPR000483">
    <property type="entry name" value="Cys-rich_flank_reg_C"/>
</dbReference>
<dbReference type="InterPro" id="IPR003599">
    <property type="entry name" value="Ig_sub"/>
</dbReference>
<dbReference type="PROSITE" id="PS50835">
    <property type="entry name" value="IG_LIKE"/>
    <property type="match status" value="1"/>
</dbReference>
<feature type="transmembrane region" description="Helical" evidence="7">
    <location>
        <begin position="390"/>
        <end position="414"/>
    </location>
</feature>
<feature type="compositionally biased region" description="Low complexity" evidence="6">
    <location>
        <begin position="751"/>
        <end position="769"/>
    </location>
</feature>
<feature type="region of interest" description="Disordered" evidence="6">
    <location>
        <begin position="548"/>
        <end position="569"/>
    </location>
</feature>
<evidence type="ECO:0000256" key="6">
    <source>
        <dbReference type="SAM" id="MobiDB-lite"/>
    </source>
</evidence>
<dbReference type="InterPro" id="IPR013783">
    <property type="entry name" value="Ig-like_fold"/>
</dbReference>
<name>A0A0K2U9N0_LEPSM</name>
<dbReference type="Pfam" id="PF13855">
    <property type="entry name" value="LRR_8"/>
    <property type="match status" value="1"/>
</dbReference>
<feature type="compositionally biased region" description="Basic and acidic residues" evidence="6">
    <location>
        <begin position="722"/>
        <end position="750"/>
    </location>
</feature>
<dbReference type="Gene3D" id="3.80.10.10">
    <property type="entry name" value="Ribonuclease Inhibitor"/>
    <property type="match status" value="2"/>
</dbReference>
<dbReference type="InterPro" id="IPR032675">
    <property type="entry name" value="LRR_dom_sf"/>
</dbReference>
<dbReference type="InterPro" id="IPR001611">
    <property type="entry name" value="Leu-rich_rpt"/>
</dbReference>
<dbReference type="InterPro" id="IPR013098">
    <property type="entry name" value="Ig_I-set"/>
</dbReference>
<dbReference type="SUPFAM" id="SSF48726">
    <property type="entry name" value="Immunoglobulin"/>
    <property type="match status" value="1"/>
</dbReference>
<evidence type="ECO:0000259" key="8">
    <source>
        <dbReference type="PROSITE" id="PS50835"/>
    </source>
</evidence>
<feature type="compositionally biased region" description="Polar residues" evidence="6">
    <location>
        <begin position="696"/>
        <end position="721"/>
    </location>
</feature>
<dbReference type="SUPFAM" id="SSF52058">
    <property type="entry name" value="L domain-like"/>
    <property type="match status" value="1"/>
</dbReference>
<dbReference type="Pfam" id="PF07679">
    <property type="entry name" value="I-set"/>
    <property type="match status" value="1"/>
</dbReference>
<dbReference type="PANTHER" id="PTHR45842">
    <property type="entry name" value="SYNAPTIC ADHESION-LIKE MOLECULE SALM"/>
    <property type="match status" value="1"/>
</dbReference>